<gene>
    <name evidence="1" type="ORF">RM544_14990</name>
</gene>
<evidence type="ECO:0000313" key="1">
    <source>
        <dbReference type="EMBL" id="MDT0583855.1"/>
    </source>
</evidence>
<proteinExistence type="predicted"/>
<dbReference type="EMBL" id="JAVRIE010000006">
    <property type="protein sequence ID" value="MDT0583855.1"/>
    <property type="molecule type" value="Genomic_DNA"/>
</dbReference>
<dbReference type="Proteomes" id="UP001249020">
    <property type="component" value="Unassembled WGS sequence"/>
</dbReference>
<name>A0AAW8R7C6_9ALTE</name>
<sequence>MHIILGILGALVTILILANRLQDNGIDVGWLNPFSWARRRKFRKEYQMHPAYTLESPLDVAALFMVAVAKAMPIKAIPQ</sequence>
<evidence type="ECO:0000313" key="2">
    <source>
        <dbReference type="Proteomes" id="UP001249020"/>
    </source>
</evidence>
<dbReference type="RefSeq" id="WP_311362614.1">
    <property type="nucleotide sequence ID" value="NZ_JAVRIE010000006.1"/>
</dbReference>
<accession>A0AAW8R7C6</accession>
<protein>
    <submittedName>
        <fullName evidence="1">Uncharacterized protein</fullName>
    </submittedName>
</protein>
<comment type="caution">
    <text evidence="1">The sequence shown here is derived from an EMBL/GenBank/DDBJ whole genome shotgun (WGS) entry which is preliminary data.</text>
</comment>
<reference evidence="1 2" key="1">
    <citation type="submission" date="2023-09" db="EMBL/GenBank/DDBJ databases">
        <authorList>
            <person name="Rey-Velasco X."/>
        </authorList>
    </citation>
    <scope>NUCLEOTIDE SEQUENCE [LARGE SCALE GENOMIC DNA]</scope>
    <source>
        <strain evidence="1 2">W409</strain>
    </source>
</reference>
<dbReference type="AlphaFoldDB" id="A0AAW8R7C6"/>
<organism evidence="1 2">
    <name type="scientific">Brumicola blandensis</name>
    <dbReference type="NCBI Taxonomy" id="3075611"/>
    <lineage>
        <taxon>Bacteria</taxon>
        <taxon>Pseudomonadati</taxon>
        <taxon>Pseudomonadota</taxon>
        <taxon>Gammaproteobacteria</taxon>
        <taxon>Alteromonadales</taxon>
        <taxon>Alteromonadaceae</taxon>
        <taxon>Brumicola</taxon>
    </lineage>
</organism>
<keyword evidence="2" id="KW-1185">Reference proteome</keyword>